<dbReference type="InterPro" id="IPR036047">
    <property type="entry name" value="F-box-like_dom_sf"/>
</dbReference>
<sequence>MSIRKSPLSNQDPWKKLDDVLVEIILARLPVADIFRSQFVCRRWESVIRFPAFQKACQELFSRLPWFFMLNFQYPSKVVYDMEVDSWCHISLSIPTDHGVPSTPLATSNSLMCCFSGNGSFFVCNPLNGSVRYIDVIISIVHFKAIAMHALGSSYHVFCSLLDERQSSHAHLLISAKWLDYMSFKSVQIGPKSWPGQ</sequence>
<comment type="caution">
    <text evidence="2">The sequence shown here is derived from an EMBL/GenBank/DDBJ whole genome shotgun (WGS) entry which is preliminary data.</text>
</comment>
<name>A0A7J6XE60_THATH</name>
<feature type="domain" description="F-box" evidence="1">
    <location>
        <begin position="17"/>
        <end position="57"/>
    </location>
</feature>
<dbReference type="InterPro" id="IPR001810">
    <property type="entry name" value="F-box_dom"/>
</dbReference>
<dbReference type="InterPro" id="IPR050796">
    <property type="entry name" value="SCF_F-box_component"/>
</dbReference>
<dbReference type="Proteomes" id="UP000554482">
    <property type="component" value="Unassembled WGS sequence"/>
</dbReference>
<dbReference type="OrthoDB" id="2095648at2759"/>
<gene>
    <name evidence="2" type="ORF">FRX31_003250</name>
</gene>
<dbReference type="Pfam" id="PF00646">
    <property type="entry name" value="F-box"/>
    <property type="match status" value="1"/>
</dbReference>
<organism evidence="2 3">
    <name type="scientific">Thalictrum thalictroides</name>
    <name type="common">Rue-anemone</name>
    <name type="synonym">Anemone thalictroides</name>
    <dbReference type="NCBI Taxonomy" id="46969"/>
    <lineage>
        <taxon>Eukaryota</taxon>
        <taxon>Viridiplantae</taxon>
        <taxon>Streptophyta</taxon>
        <taxon>Embryophyta</taxon>
        <taxon>Tracheophyta</taxon>
        <taxon>Spermatophyta</taxon>
        <taxon>Magnoliopsida</taxon>
        <taxon>Ranunculales</taxon>
        <taxon>Ranunculaceae</taxon>
        <taxon>Thalictroideae</taxon>
        <taxon>Thalictrum</taxon>
    </lineage>
</organism>
<dbReference type="AlphaFoldDB" id="A0A7J6XE60"/>
<dbReference type="PANTHER" id="PTHR31672:SF7">
    <property type="entry name" value="F-BOX DOMAIN-CONTAINING PROTEIN"/>
    <property type="match status" value="1"/>
</dbReference>
<dbReference type="EMBL" id="JABWDY010001760">
    <property type="protein sequence ID" value="KAF5207155.1"/>
    <property type="molecule type" value="Genomic_DNA"/>
</dbReference>
<reference evidence="2 3" key="1">
    <citation type="submission" date="2020-06" db="EMBL/GenBank/DDBJ databases">
        <title>Transcriptomic and genomic resources for Thalictrum thalictroides and T. hernandezii: Facilitating candidate gene discovery in an emerging model plant lineage.</title>
        <authorList>
            <person name="Arias T."/>
            <person name="Riano-Pachon D.M."/>
            <person name="Di Stilio V.S."/>
        </authorList>
    </citation>
    <scope>NUCLEOTIDE SEQUENCE [LARGE SCALE GENOMIC DNA]</scope>
    <source>
        <strain evidence="3">cv. WT478/WT964</strain>
        <tissue evidence="2">Leaves</tissue>
    </source>
</reference>
<dbReference type="SMART" id="SM00256">
    <property type="entry name" value="FBOX"/>
    <property type="match status" value="1"/>
</dbReference>
<dbReference type="SUPFAM" id="SSF81383">
    <property type="entry name" value="F-box domain"/>
    <property type="match status" value="1"/>
</dbReference>
<protein>
    <recommendedName>
        <fullName evidence="1">F-box domain-containing protein</fullName>
    </recommendedName>
</protein>
<evidence type="ECO:0000313" key="3">
    <source>
        <dbReference type="Proteomes" id="UP000554482"/>
    </source>
</evidence>
<evidence type="ECO:0000313" key="2">
    <source>
        <dbReference type="EMBL" id="KAF5207155.1"/>
    </source>
</evidence>
<proteinExistence type="predicted"/>
<evidence type="ECO:0000259" key="1">
    <source>
        <dbReference type="SMART" id="SM00256"/>
    </source>
</evidence>
<keyword evidence="3" id="KW-1185">Reference proteome</keyword>
<dbReference type="PANTHER" id="PTHR31672">
    <property type="entry name" value="BNACNNG10540D PROTEIN"/>
    <property type="match status" value="1"/>
</dbReference>
<accession>A0A7J6XE60</accession>
<dbReference type="Gene3D" id="1.20.1280.50">
    <property type="match status" value="1"/>
</dbReference>